<evidence type="ECO:0000256" key="1">
    <source>
        <dbReference type="ARBA" id="ARBA00023186"/>
    </source>
</evidence>
<evidence type="ECO:0000256" key="2">
    <source>
        <dbReference type="SAM" id="MobiDB-lite"/>
    </source>
</evidence>
<dbReference type="SMART" id="SM00271">
    <property type="entry name" value="DnaJ"/>
    <property type="match status" value="1"/>
</dbReference>
<dbReference type="PRINTS" id="PR00625">
    <property type="entry name" value="JDOMAIN"/>
</dbReference>
<dbReference type="AlphaFoldDB" id="A0AAW2Z521"/>
<keyword evidence="1" id="KW-0143">Chaperone</keyword>
<evidence type="ECO:0000256" key="3">
    <source>
        <dbReference type="SAM" id="Phobius"/>
    </source>
</evidence>
<dbReference type="CDD" id="cd06257">
    <property type="entry name" value="DnaJ"/>
    <property type="match status" value="1"/>
</dbReference>
<gene>
    <name evidence="5" type="ORF">AKO1_013943</name>
</gene>
<feature type="domain" description="J" evidence="4">
    <location>
        <begin position="40"/>
        <end position="106"/>
    </location>
</feature>
<dbReference type="PANTHER" id="PTHR44145:SF3">
    <property type="entry name" value="DNAJ HOMOLOG SUBFAMILY A MEMBER 3, MITOCHONDRIAL"/>
    <property type="match status" value="1"/>
</dbReference>
<accession>A0AAW2Z521</accession>
<feature type="compositionally biased region" description="Low complexity" evidence="2">
    <location>
        <begin position="113"/>
        <end position="130"/>
    </location>
</feature>
<name>A0AAW2Z521_9EUKA</name>
<dbReference type="InterPro" id="IPR001623">
    <property type="entry name" value="DnaJ_domain"/>
</dbReference>
<protein>
    <recommendedName>
        <fullName evidence="4">J domain-containing protein</fullName>
    </recommendedName>
</protein>
<sequence length="237" mass="28776">MLPVNRLCIASLSKTTWKTKATITLNVRRTINLWTKDDGDPFQILGIDPGSSKEQIKKRYYKLCQQYHPDRNKSPNAADKMTKINRAYDEVKCGTYRKKEQWHVHEEFIRRQQTYNRGQTQQRQQTQQNQERWEWQEHDFNQHQFDKDKEDLFRRWNEGFAKRPPKKRTNYKKELEDIFKGIYNDSKVIREHYAFNVYTVSLVFLTTFLVFKYILSKRRASQLVKGKERQELIFKVQ</sequence>
<comment type="caution">
    <text evidence="5">The sequence shown here is derived from an EMBL/GenBank/DDBJ whole genome shotgun (WGS) entry which is preliminary data.</text>
</comment>
<dbReference type="InterPro" id="IPR051938">
    <property type="entry name" value="Apopto_cytoskel_mod"/>
</dbReference>
<dbReference type="Proteomes" id="UP001431209">
    <property type="component" value="Unassembled WGS sequence"/>
</dbReference>
<organism evidence="5 6">
    <name type="scientific">Acrasis kona</name>
    <dbReference type="NCBI Taxonomy" id="1008807"/>
    <lineage>
        <taxon>Eukaryota</taxon>
        <taxon>Discoba</taxon>
        <taxon>Heterolobosea</taxon>
        <taxon>Tetramitia</taxon>
        <taxon>Eutetramitia</taxon>
        <taxon>Acrasidae</taxon>
        <taxon>Acrasis</taxon>
    </lineage>
</organism>
<dbReference type="InterPro" id="IPR036869">
    <property type="entry name" value="J_dom_sf"/>
</dbReference>
<keyword evidence="3" id="KW-0472">Membrane</keyword>
<feature type="region of interest" description="Disordered" evidence="2">
    <location>
        <begin position="113"/>
        <end position="132"/>
    </location>
</feature>
<dbReference type="Gene3D" id="1.10.287.110">
    <property type="entry name" value="DnaJ domain"/>
    <property type="match status" value="1"/>
</dbReference>
<dbReference type="PROSITE" id="PS50076">
    <property type="entry name" value="DNAJ_2"/>
    <property type="match status" value="1"/>
</dbReference>
<keyword evidence="6" id="KW-1185">Reference proteome</keyword>
<proteinExistence type="predicted"/>
<reference evidence="5 6" key="1">
    <citation type="submission" date="2024-03" db="EMBL/GenBank/DDBJ databases">
        <title>The Acrasis kona genome and developmental transcriptomes reveal deep origins of eukaryotic multicellular pathways.</title>
        <authorList>
            <person name="Sheikh S."/>
            <person name="Fu C.-J."/>
            <person name="Brown M.W."/>
            <person name="Baldauf S.L."/>
        </authorList>
    </citation>
    <scope>NUCLEOTIDE SEQUENCE [LARGE SCALE GENOMIC DNA]</scope>
    <source>
        <strain evidence="5 6">ATCC MYA-3509</strain>
    </source>
</reference>
<keyword evidence="3" id="KW-1133">Transmembrane helix</keyword>
<evidence type="ECO:0000313" key="5">
    <source>
        <dbReference type="EMBL" id="KAL0483757.1"/>
    </source>
</evidence>
<dbReference type="PANTHER" id="PTHR44145">
    <property type="entry name" value="DNAJ HOMOLOG SUBFAMILY A MEMBER 3, MITOCHONDRIAL"/>
    <property type="match status" value="1"/>
</dbReference>
<dbReference type="SUPFAM" id="SSF46565">
    <property type="entry name" value="Chaperone J-domain"/>
    <property type="match status" value="1"/>
</dbReference>
<evidence type="ECO:0000259" key="4">
    <source>
        <dbReference type="PROSITE" id="PS50076"/>
    </source>
</evidence>
<evidence type="ECO:0000313" key="6">
    <source>
        <dbReference type="Proteomes" id="UP001431209"/>
    </source>
</evidence>
<dbReference type="EMBL" id="JAOPGA020000991">
    <property type="protein sequence ID" value="KAL0483757.1"/>
    <property type="molecule type" value="Genomic_DNA"/>
</dbReference>
<feature type="transmembrane region" description="Helical" evidence="3">
    <location>
        <begin position="193"/>
        <end position="215"/>
    </location>
</feature>
<dbReference type="Pfam" id="PF00226">
    <property type="entry name" value="DnaJ"/>
    <property type="match status" value="1"/>
</dbReference>
<keyword evidence="3" id="KW-0812">Transmembrane</keyword>